<name>A0A382NC02_9ZZZZ</name>
<organism evidence="1">
    <name type="scientific">marine metagenome</name>
    <dbReference type="NCBI Taxonomy" id="408172"/>
    <lineage>
        <taxon>unclassified sequences</taxon>
        <taxon>metagenomes</taxon>
        <taxon>ecological metagenomes</taxon>
    </lineage>
</organism>
<proteinExistence type="predicted"/>
<dbReference type="EMBL" id="UINC01098954">
    <property type="protein sequence ID" value="SVC57865.1"/>
    <property type="molecule type" value="Genomic_DNA"/>
</dbReference>
<protein>
    <submittedName>
        <fullName evidence="1">Uncharacterized protein</fullName>
    </submittedName>
</protein>
<reference evidence="1" key="1">
    <citation type="submission" date="2018-05" db="EMBL/GenBank/DDBJ databases">
        <authorList>
            <person name="Lanie J.A."/>
            <person name="Ng W.-L."/>
            <person name="Kazmierczak K.M."/>
            <person name="Andrzejewski T.M."/>
            <person name="Davidsen T.M."/>
            <person name="Wayne K.J."/>
            <person name="Tettelin H."/>
            <person name="Glass J.I."/>
            <person name="Rusch D."/>
            <person name="Podicherti R."/>
            <person name="Tsui H.-C.T."/>
            <person name="Winkler M.E."/>
        </authorList>
    </citation>
    <scope>NUCLEOTIDE SEQUENCE</scope>
</reference>
<gene>
    <name evidence="1" type="ORF">METZ01_LOCUS310719</name>
</gene>
<dbReference type="AlphaFoldDB" id="A0A382NC02"/>
<evidence type="ECO:0000313" key="1">
    <source>
        <dbReference type="EMBL" id="SVC57865.1"/>
    </source>
</evidence>
<accession>A0A382NC02</accession>
<sequence>MSALIATLTALMLFAAMPVGYHWSPAKPLGGNA</sequence>